<feature type="chain" id="PRO_5039346801" description="Thioesterase domain-containing protein" evidence="2">
    <location>
        <begin position="18"/>
        <end position="83"/>
    </location>
</feature>
<sequence length="83" mass="8643">MTLILTQFFTTIITTHSICLQVRVLSGGGGTCKCALHVGEEHQNRGGTLHGGLTCTLVDAVSTWALMATEEPVAGVSVDLSVS</sequence>
<keyword evidence="1" id="KW-0378">Hydrolase</keyword>
<dbReference type="GO" id="GO:0047617">
    <property type="term" value="F:fatty acyl-CoA hydrolase activity"/>
    <property type="evidence" value="ECO:0007669"/>
    <property type="project" value="InterPro"/>
</dbReference>
<keyword evidence="2" id="KW-0732">Signal</keyword>
<protein>
    <recommendedName>
        <fullName evidence="5">Thioesterase domain-containing protein</fullName>
    </recommendedName>
</protein>
<reference evidence="3" key="1">
    <citation type="journal article" date="2019" name="bioRxiv">
        <title>The Genome of the Zebra Mussel, Dreissena polymorpha: A Resource for Invasive Species Research.</title>
        <authorList>
            <person name="McCartney M.A."/>
            <person name="Auch B."/>
            <person name="Kono T."/>
            <person name="Mallez S."/>
            <person name="Zhang Y."/>
            <person name="Obille A."/>
            <person name="Becker A."/>
            <person name="Abrahante J.E."/>
            <person name="Garbe J."/>
            <person name="Badalamenti J.P."/>
            <person name="Herman A."/>
            <person name="Mangelson H."/>
            <person name="Liachko I."/>
            <person name="Sullivan S."/>
            <person name="Sone E.D."/>
            <person name="Koren S."/>
            <person name="Silverstein K.A.T."/>
            <person name="Beckman K.B."/>
            <person name="Gohl D.M."/>
        </authorList>
    </citation>
    <scope>NUCLEOTIDE SEQUENCE</scope>
    <source>
        <strain evidence="3">Duluth1</strain>
        <tissue evidence="3">Whole animal</tissue>
    </source>
</reference>
<feature type="signal peptide" evidence="2">
    <location>
        <begin position="1"/>
        <end position="17"/>
    </location>
</feature>
<dbReference type="EMBL" id="JAIWYP010000001">
    <property type="protein sequence ID" value="KAH3894630.1"/>
    <property type="molecule type" value="Genomic_DNA"/>
</dbReference>
<comment type="caution">
    <text evidence="3">The sequence shown here is derived from an EMBL/GenBank/DDBJ whole genome shotgun (WGS) entry which is preliminary data.</text>
</comment>
<gene>
    <name evidence="3" type="ORF">DPMN_018787</name>
</gene>
<name>A0A9D4S8M8_DREPO</name>
<organism evidence="3 4">
    <name type="scientific">Dreissena polymorpha</name>
    <name type="common">Zebra mussel</name>
    <name type="synonym">Mytilus polymorpha</name>
    <dbReference type="NCBI Taxonomy" id="45954"/>
    <lineage>
        <taxon>Eukaryota</taxon>
        <taxon>Metazoa</taxon>
        <taxon>Spiralia</taxon>
        <taxon>Lophotrochozoa</taxon>
        <taxon>Mollusca</taxon>
        <taxon>Bivalvia</taxon>
        <taxon>Autobranchia</taxon>
        <taxon>Heteroconchia</taxon>
        <taxon>Euheterodonta</taxon>
        <taxon>Imparidentia</taxon>
        <taxon>Neoheterodontei</taxon>
        <taxon>Myida</taxon>
        <taxon>Dreissenoidea</taxon>
        <taxon>Dreissenidae</taxon>
        <taxon>Dreissena</taxon>
    </lineage>
</organism>
<dbReference type="InterPro" id="IPR029069">
    <property type="entry name" value="HotDog_dom_sf"/>
</dbReference>
<dbReference type="AlphaFoldDB" id="A0A9D4S8M8"/>
<dbReference type="Gene3D" id="3.10.129.10">
    <property type="entry name" value="Hotdog Thioesterase"/>
    <property type="match status" value="1"/>
</dbReference>
<reference evidence="3" key="2">
    <citation type="submission" date="2020-11" db="EMBL/GenBank/DDBJ databases">
        <authorList>
            <person name="McCartney M.A."/>
            <person name="Auch B."/>
            <person name="Kono T."/>
            <person name="Mallez S."/>
            <person name="Becker A."/>
            <person name="Gohl D.M."/>
            <person name="Silverstein K.A.T."/>
            <person name="Koren S."/>
            <person name="Bechman K.B."/>
            <person name="Herman A."/>
            <person name="Abrahante J.E."/>
            <person name="Garbe J."/>
        </authorList>
    </citation>
    <scope>NUCLEOTIDE SEQUENCE</scope>
    <source>
        <strain evidence="3">Duluth1</strain>
        <tissue evidence="3">Whole animal</tissue>
    </source>
</reference>
<evidence type="ECO:0000256" key="2">
    <source>
        <dbReference type="SAM" id="SignalP"/>
    </source>
</evidence>
<evidence type="ECO:0000313" key="4">
    <source>
        <dbReference type="Proteomes" id="UP000828390"/>
    </source>
</evidence>
<evidence type="ECO:0000313" key="3">
    <source>
        <dbReference type="EMBL" id="KAH3894630.1"/>
    </source>
</evidence>
<dbReference type="InterPro" id="IPR039298">
    <property type="entry name" value="ACOT13"/>
</dbReference>
<proteinExistence type="predicted"/>
<dbReference type="SUPFAM" id="SSF54637">
    <property type="entry name" value="Thioesterase/thiol ester dehydrase-isomerase"/>
    <property type="match status" value="1"/>
</dbReference>
<keyword evidence="4" id="KW-1185">Reference proteome</keyword>
<dbReference type="PANTHER" id="PTHR21660:SF1">
    <property type="entry name" value="ACYL-COENZYME A THIOESTERASE 13"/>
    <property type="match status" value="1"/>
</dbReference>
<evidence type="ECO:0000256" key="1">
    <source>
        <dbReference type="ARBA" id="ARBA00022801"/>
    </source>
</evidence>
<evidence type="ECO:0008006" key="5">
    <source>
        <dbReference type="Google" id="ProtNLM"/>
    </source>
</evidence>
<dbReference type="PANTHER" id="PTHR21660">
    <property type="entry name" value="THIOESTERASE SUPERFAMILY MEMBER-RELATED"/>
    <property type="match status" value="1"/>
</dbReference>
<accession>A0A9D4S8M8</accession>
<dbReference type="CDD" id="cd03443">
    <property type="entry name" value="PaaI_thioesterase"/>
    <property type="match status" value="1"/>
</dbReference>
<dbReference type="Proteomes" id="UP000828390">
    <property type="component" value="Unassembled WGS sequence"/>
</dbReference>